<sequence>MPGPSITDKGLQHVSSVIMPIRIDEETPTILIRGVPVLERHWDMTHYLTTTILVLQRCRMMGRQRSLREFGKLEWHHALRCGLRRWHRLCHCGLRVHFQLLRIVPWVLDGFCFAYAF</sequence>
<proteinExistence type="predicted"/>
<accession>A0AAN9S4U0</accession>
<dbReference type="EMBL" id="JAYMYS010000006">
    <property type="protein sequence ID" value="KAK7387729.1"/>
    <property type="molecule type" value="Genomic_DNA"/>
</dbReference>
<evidence type="ECO:0000313" key="1">
    <source>
        <dbReference type="EMBL" id="KAK7387729.1"/>
    </source>
</evidence>
<keyword evidence="2" id="KW-1185">Reference proteome</keyword>
<reference evidence="1 2" key="1">
    <citation type="submission" date="2024-01" db="EMBL/GenBank/DDBJ databases">
        <title>The genomes of 5 underutilized Papilionoideae crops provide insights into root nodulation and disease resistanc.</title>
        <authorList>
            <person name="Jiang F."/>
        </authorList>
    </citation>
    <scope>NUCLEOTIDE SEQUENCE [LARGE SCALE GENOMIC DNA]</scope>
    <source>
        <strain evidence="1">DUOXIRENSHENG_FW03</strain>
        <tissue evidence="1">Leaves</tissue>
    </source>
</reference>
<evidence type="ECO:0000313" key="2">
    <source>
        <dbReference type="Proteomes" id="UP001386955"/>
    </source>
</evidence>
<protein>
    <submittedName>
        <fullName evidence="1">Uncharacterized protein</fullName>
    </submittedName>
</protein>
<dbReference type="Proteomes" id="UP001386955">
    <property type="component" value="Unassembled WGS sequence"/>
</dbReference>
<dbReference type="AlphaFoldDB" id="A0AAN9S4U0"/>
<gene>
    <name evidence="1" type="ORF">VNO78_22519</name>
</gene>
<organism evidence="1 2">
    <name type="scientific">Psophocarpus tetragonolobus</name>
    <name type="common">Winged bean</name>
    <name type="synonym">Dolichos tetragonolobus</name>
    <dbReference type="NCBI Taxonomy" id="3891"/>
    <lineage>
        <taxon>Eukaryota</taxon>
        <taxon>Viridiplantae</taxon>
        <taxon>Streptophyta</taxon>
        <taxon>Embryophyta</taxon>
        <taxon>Tracheophyta</taxon>
        <taxon>Spermatophyta</taxon>
        <taxon>Magnoliopsida</taxon>
        <taxon>eudicotyledons</taxon>
        <taxon>Gunneridae</taxon>
        <taxon>Pentapetalae</taxon>
        <taxon>rosids</taxon>
        <taxon>fabids</taxon>
        <taxon>Fabales</taxon>
        <taxon>Fabaceae</taxon>
        <taxon>Papilionoideae</taxon>
        <taxon>50 kb inversion clade</taxon>
        <taxon>NPAAA clade</taxon>
        <taxon>indigoferoid/millettioid clade</taxon>
        <taxon>Phaseoleae</taxon>
        <taxon>Psophocarpus</taxon>
    </lineage>
</organism>
<name>A0AAN9S4U0_PSOTE</name>
<comment type="caution">
    <text evidence="1">The sequence shown here is derived from an EMBL/GenBank/DDBJ whole genome shotgun (WGS) entry which is preliminary data.</text>
</comment>